<dbReference type="InterPro" id="IPR008189">
    <property type="entry name" value="rRNA_ssu_MeTfrase_I"/>
</dbReference>
<dbReference type="Gene3D" id="3.40.1010.10">
    <property type="entry name" value="Cobalt-precorrin-4 Transmethylase, Domain 1"/>
    <property type="match status" value="1"/>
</dbReference>
<keyword evidence="5" id="KW-0949">S-adenosyl-L-methionine</keyword>
<dbReference type="PANTHER" id="PTHR46111">
    <property type="entry name" value="RIBOSOMAL RNA SMALL SUBUNIT METHYLTRANSFERASE I"/>
    <property type="match status" value="1"/>
</dbReference>
<dbReference type="SUPFAM" id="SSF53790">
    <property type="entry name" value="Tetrapyrrole methylase"/>
    <property type="match status" value="1"/>
</dbReference>
<dbReference type="InterPro" id="IPR035996">
    <property type="entry name" value="4pyrrol_Methylase_sf"/>
</dbReference>
<evidence type="ECO:0000256" key="4">
    <source>
        <dbReference type="ARBA" id="ARBA00022679"/>
    </source>
</evidence>
<evidence type="ECO:0000256" key="5">
    <source>
        <dbReference type="ARBA" id="ARBA00022691"/>
    </source>
</evidence>
<dbReference type="HOGENOM" id="CLU_044779_4_1_0"/>
<dbReference type="KEGG" id="ddf:DEFDS_1958"/>
<dbReference type="PANTHER" id="PTHR46111:SF1">
    <property type="entry name" value="RIBOSOMAL RNA SMALL SUBUNIT METHYLTRANSFERASE I"/>
    <property type="match status" value="1"/>
</dbReference>
<organism evidence="7 8">
    <name type="scientific">Deferribacter desulfuricans (strain DSM 14783 / JCM 11476 / NBRC 101012 / SSM1)</name>
    <dbReference type="NCBI Taxonomy" id="639282"/>
    <lineage>
        <taxon>Bacteria</taxon>
        <taxon>Pseudomonadati</taxon>
        <taxon>Deferribacterota</taxon>
        <taxon>Deferribacteres</taxon>
        <taxon>Deferribacterales</taxon>
        <taxon>Deferribacteraceae</taxon>
        <taxon>Deferribacter</taxon>
    </lineage>
</organism>
<gene>
    <name evidence="7" type="ordered locus">DEFDS_1958</name>
</gene>
<keyword evidence="4 7" id="KW-0808">Transferase</keyword>
<evidence type="ECO:0000256" key="1">
    <source>
        <dbReference type="ARBA" id="ARBA00022490"/>
    </source>
</evidence>
<dbReference type="Gene3D" id="3.30.950.10">
    <property type="entry name" value="Methyltransferase, Cobalt-precorrin-4 Transmethylase, Domain 2"/>
    <property type="match status" value="1"/>
</dbReference>
<dbReference type="AlphaFoldDB" id="D3P9L9"/>
<dbReference type="InterPro" id="IPR014777">
    <property type="entry name" value="4pyrrole_Mease_sub1"/>
</dbReference>
<dbReference type="Proteomes" id="UP000001520">
    <property type="component" value="Chromosome"/>
</dbReference>
<dbReference type="GO" id="GO:0008168">
    <property type="term" value="F:methyltransferase activity"/>
    <property type="evidence" value="ECO:0007669"/>
    <property type="project" value="UniProtKB-KW"/>
</dbReference>
<evidence type="ECO:0000259" key="6">
    <source>
        <dbReference type="Pfam" id="PF00590"/>
    </source>
</evidence>
<keyword evidence="8" id="KW-1185">Reference proteome</keyword>
<proteinExistence type="predicted"/>
<dbReference type="OrthoDB" id="9809084at2"/>
<dbReference type="EMBL" id="AP011529">
    <property type="protein sequence ID" value="BAI81409.1"/>
    <property type="molecule type" value="Genomic_DNA"/>
</dbReference>
<dbReference type="InterPro" id="IPR000878">
    <property type="entry name" value="4pyrrol_Mease"/>
</dbReference>
<evidence type="ECO:0000313" key="7">
    <source>
        <dbReference type="EMBL" id="BAI81409.1"/>
    </source>
</evidence>
<keyword evidence="1" id="KW-0963">Cytoplasm</keyword>
<evidence type="ECO:0000313" key="8">
    <source>
        <dbReference type="Proteomes" id="UP000001520"/>
    </source>
</evidence>
<protein>
    <submittedName>
        <fullName evidence="7">Methyltransferase</fullName>
    </submittedName>
</protein>
<reference evidence="7 8" key="1">
    <citation type="journal article" date="2010" name="DNA Res.">
        <title>Bacterial lifestyle in a deep-sea hydrothermal vent chimney revealed by the genome sequence of the thermophilic bacterium Deferribacter desulfuricans SSM1.</title>
        <authorList>
            <person name="Takaki Y."/>
            <person name="Shimamura S."/>
            <person name="Nakagawa S."/>
            <person name="Fukuhara Y."/>
            <person name="Horikawa H."/>
            <person name="Ankai A."/>
            <person name="Harada T."/>
            <person name="Hosoyama A."/>
            <person name="Oguchi A."/>
            <person name="Fukui S."/>
            <person name="Fujita N."/>
            <person name="Takami H."/>
            <person name="Takai K."/>
        </authorList>
    </citation>
    <scope>NUCLEOTIDE SEQUENCE [LARGE SCALE GENOMIC DNA]</scope>
    <source>
        <strain evidence="8">DSM 14783 / JCM 11476 / NBRC 101012 / SSM1</strain>
    </source>
</reference>
<keyword evidence="3 7" id="KW-0489">Methyltransferase</keyword>
<dbReference type="InterPro" id="IPR014776">
    <property type="entry name" value="4pyrrole_Mease_sub2"/>
</dbReference>
<dbReference type="PIRSF" id="PIRSF005917">
    <property type="entry name" value="MTase_YraL"/>
    <property type="match status" value="1"/>
</dbReference>
<feature type="domain" description="Tetrapyrrole methylase" evidence="6">
    <location>
        <begin position="23"/>
        <end position="202"/>
    </location>
</feature>
<dbReference type="GO" id="GO:0006364">
    <property type="term" value="P:rRNA processing"/>
    <property type="evidence" value="ECO:0007669"/>
    <property type="project" value="UniProtKB-KW"/>
</dbReference>
<dbReference type="eggNOG" id="COG0313">
    <property type="taxonomic scope" value="Bacteria"/>
</dbReference>
<name>D3P9L9_DEFDS</name>
<dbReference type="STRING" id="639282.DEFDS_1958"/>
<accession>D3P9L9</accession>
<sequence>MTTLYVLATPLSQQFDQLPQYQIEILKNISLFIGEEKKFIHRLLVFLNKRGSEYIQINEHSREDDYLFALDLIFEHEKAVIFSDVGVPAVADPGYRLIDLAHNKGVNIISLPGPSSITTALSVSGFYAEKFYFAGFPPKKEPQRKRFLKKIADKKETVVLMERPYTLEKILEELQFINRRISISFNLGLKDEITLRGKAKELLEKTKDFEKKPFVIVIEGQKNEKTFR</sequence>
<evidence type="ECO:0000256" key="3">
    <source>
        <dbReference type="ARBA" id="ARBA00022603"/>
    </source>
</evidence>
<evidence type="ECO:0000256" key="2">
    <source>
        <dbReference type="ARBA" id="ARBA00022552"/>
    </source>
</evidence>
<dbReference type="Pfam" id="PF00590">
    <property type="entry name" value="TP_methylase"/>
    <property type="match status" value="1"/>
</dbReference>
<keyword evidence="2" id="KW-0698">rRNA processing</keyword>
<dbReference type="GO" id="GO:0032259">
    <property type="term" value="P:methylation"/>
    <property type="evidence" value="ECO:0007669"/>
    <property type="project" value="UniProtKB-KW"/>
</dbReference>